<accession>A0A835Y3D9</accession>
<organism evidence="7 8">
    <name type="scientific">Edaphochlamys debaryana</name>
    <dbReference type="NCBI Taxonomy" id="47281"/>
    <lineage>
        <taxon>Eukaryota</taxon>
        <taxon>Viridiplantae</taxon>
        <taxon>Chlorophyta</taxon>
        <taxon>core chlorophytes</taxon>
        <taxon>Chlorophyceae</taxon>
        <taxon>CS clade</taxon>
        <taxon>Chlamydomonadales</taxon>
        <taxon>Chlamydomonadales incertae sedis</taxon>
        <taxon>Edaphochlamys</taxon>
    </lineage>
</organism>
<evidence type="ECO:0000256" key="5">
    <source>
        <dbReference type="SAM" id="MobiDB-lite"/>
    </source>
</evidence>
<feature type="region of interest" description="Disordered" evidence="5">
    <location>
        <begin position="399"/>
        <end position="459"/>
    </location>
</feature>
<evidence type="ECO:0000256" key="2">
    <source>
        <dbReference type="ARBA" id="ARBA00022771"/>
    </source>
</evidence>
<feature type="compositionally biased region" description="Basic residues" evidence="5">
    <location>
        <begin position="438"/>
        <end position="453"/>
    </location>
</feature>
<keyword evidence="1" id="KW-0479">Metal-binding</keyword>
<dbReference type="AlphaFoldDB" id="A0A835Y3D9"/>
<protein>
    <recommendedName>
        <fullName evidence="6">MYND-type domain-containing protein</fullName>
    </recommendedName>
</protein>
<name>A0A835Y3D9_9CHLO</name>
<comment type="caution">
    <text evidence="7">The sequence shown here is derived from an EMBL/GenBank/DDBJ whole genome shotgun (WGS) entry which is preliminary data.</text>
</comment>
<feature type="region of interest" description="Disordered" evidence="5">
    <location>
        <begin position="639"/>
        <end position="668"/>
    </location>
</feature>
<keyword evidence="8" id="KW-1185">Reference proteome</keyword>
<dbReference type="EMBL" id="JAEHOE010000030">
    <property type="protein sequence ID" value="KAG2494489.1"/>
    <property type="molecule type" value="Genomic_DNA"/>
</dbReference>
<evidence type="ECO:0000256" key="4">
    <source>
        <dbReference type="PROSITE-ProRule" id="PRU00134"/>
    </source>
</evidence>
<proteinExistence type="predicted"/>
<dbReference type="PROSITE" id="PS50865">
    <property type="entry name" value="ZF_MYND_2"/>
    <property type="match status" value="1"/>
</dbReference>
<gene>
    <name evidence="7" type="ORF">HYH03_007258</name>
</gene>
<feature type="region of interest" description="Disordered" evidence="5">
    <location>
        <begin position="508"/>
        <end position="547"/>
    </location>
</feature>
<dbReference type="OrthoDB" id="534422at2759"/>
<feature type="compositionally biased region" description="Low complexity" evidence="5">
    <location>
        <begin position="399"/>
        <end position="411"/>
    </location>
</feature>
<sequence length="1029" mass="104432">MLCFTISPLCLQQPADLAAWSEVHARGRSLTSPEFLTVLAKTVRGAARLAAFLATEQAPRRRWCADNMLTCSASFFGYAASLAQHVLFMMQMHPEFKAPAPRRTLANLNFSGRPLPAPVSQLLAALTSSKLLPASSQSAAAGAAAGAVGEPAQTASREGNTIAHLQAAAAGHLARAIASAMWTGCHVEAITGAEARGQRHALTRQLADPAVSAFCLAQLESLAAHGGVEPAAEGGGGEGRRWSLPRLETAQGRVLAPNGVEVAEQTTEATAAALEQQHCQWLYVSLGLWREHHTTTLVCPPPPGPGTPDAARLAKLAARAGEALCRLYRGQGLGGAYSGARSWQLARTPTLTGLFNPLIEDVTPETLPDWLEAGAWGLAVAVEAVEAVAAELEGRERAPLPASAPLNPSQARGARSGHSADAGRAGVSVTGPSGPGRPHPRTPRGRPHPRTRRAGLAASADHALRPALTAADLAAADPGCPELQQTAEQSLLCVRLVHTLLEHAPFSMIPEQLPPPPKLPPTTTTTPGASAVEPPPPQQQPTTTPAAPVAAAAAAEPEAEAARLHYCGSAAGVLLTLAKRGSAMAARLASLAAAQGPLARRQEEAARKAADVLMGLAEGTLQLLQQLAAAEDDFAAVGHSDTGSRTRVGASAGWGPTTARPAPARAGPAGEEHERARELLAFALRAMCGLATVTAAAFAKGRCCGADAQGRALVRADRGLVQALGTCAMALSIAAVRPGLVRAARPDAGLPAAPPAGGGLQAAVRPAAPTGGARTSYGGDTCFWLASSLATALPFTGAAGAVGAAETAGGGAGVAGAGGGGGGSGAGPAEPPLRGCLERLMGVGLVPLHLASCRDSYALETGCLLALLHSARAGAAGGIASAEQAFKTVARSLPSWVASGGLSAPPVLPDGSSLQALIDRHLDERREPRRSGAADGAAALALATAPLPPPLAVPPAARALRRLRVCGFPAGCGSFGGRCEAELPLKLCGGCRSVRYCDGRKCQRGHWRGTHEHECGAMAAARAAGASSG</sequence>
<dbReference type="InterPro" id="IPR002893">
    <property type="entry name" value="Znf_MYND"/>
</dbReference>
<feature type="compositionally biased region" description="Low complexity" evidence="5">
    <location>
        <begin position="653"/>
        <end position="668"/>
    </location>
</feature>
<dbReference type="Proteomes" id="UP000612055">
    <property type="component" value="Unassembled WGS sequence"/>
</dbReference>
<evidence type="ECO:0000313" key="8">
    <source>
        <dbReference type="Proteomes" id="UP000612055"/>
    </source>
</evidence>
<dbReference type="Pfam" id="PF01753">
    <property type="entry name" value="zf-MYND"/>
    <property type="match status" value="1"/>
</dbReference>
<evidence type="ECO:0000313" key="7">
    <source>
        <dbReference type="EMBL" id="KAG2494489.1"/>
    </source>
</evidence>
<keyword evidence="3" id="KW-0862">Zinc</keyword>
<keyword evidence="2 4" id="KW-0863">Zinc-finger</keyword>
<dbReference type="GO" id="GO:0008270">
    <property type="term" value="F:zinc ion binding"/>
    <property type="evidence" value="ECO:0007669"/>
    <property type="project" value="UniProtKB-KW"/>
</dbReference>
<evidence type="ECO:0000256" key="1">
    <source>
        <dbReference type="ARBA" id="ARBA00022723"/>
    </source>
</evidence>
<evidence type="ECO:0000256" key="3">
    <source>
        <dbReference type="ARBA" id="ARBA00022833"/>
    </source>
</evidence>
<feature type="domain" description="MYND-type" evidence="6">
    <location>
        <begin position="972"/>
        <end position="1015"/>
    </location>
</feature>
<dbReference type="Gene3D" id="6.10.140.2220">
    <property type="match status" value="1"/>
</dbReference>
<evidence type="ECO:0000259" key="6">
    <source>
        <dbReference type="PROSITE" id="PS50865"/>
    </source>
</evidence>
<reference evidence="7" key="1">
    <citation type="journal article" date="2020" name="bioRxiv">
        <title>Comparative genomics of Chlamydomonas.</title>
        <authorList>
            <person name="Craig R.J."/>
            <person name="Hasan A.R."/>
            <person name="Ness R.W."/>
            <person name="Keightley P.D."/>
        </authorList>
    </citation>
    <scope>NUCLEOTIDE SEQUENCE</scope>
    <source>
        <strain evidence="7">CCAP 11/70</strain>
    </source>
</reference>
<dbReference type="SUPFAM" id="SSF144232">
    <property type="entry name" value="HIT/MYND zinc finger-like"/>
    <property type="match status" value="1"/>
</dbReference>